<dbReference type="Pfam" id="PF21962">
    <property type="entry name" value="DUF6924"/>
    <property type="match status" value="1"/>
</dbReference>
<dbReference type="RefSeq" id="WP_176444541.1">
    <property type="nucleotide sequence ID" value="NZ_FZOW01000030.1"/>
</dbReference>
<gene>
    <name evidence="2" type="ORF">SAMN05421642_13019</name>
</gene>
<reference evidence="3" key="1">
    <citation type="submission" date="2017-06" db="EMBL/GenBank/DDBJ databases">
        <authorList>
            <person name="Varghese N."/>
            <person name="Submissions S."/>
        </authorList>
    </citation>
    <scope>NUCLEOTIDE SEQUENCE [LARGE SCALE GENOMIC DNA]</scope>
    <source>
        <strain evidence="3">JCM 23211</strain>
    </source>
</reference>
<dbReference type="AlphaFoldDB" id="A0A239N6A3"/>
<evidence type="ECO:0000313" key="3">
    <source>
        <dbReference type="Proteomes" id="UP000198327"/>
    </source>
</evidence>
<evidence type="ECO:0000259" key="1">
    <source>
        <dbReference type="Pfam" id="PF21962"/>
    </source>
</evidence>
<dbReference type="Proteomes" id="UP000198327">
    <property type="component" value="Unassembled WGS sequence"/>
</dbReference>
<dbReference type="EMBL" id="FZOW01000030">
    <property type="protein sequence ID" value="SNT50260.1"/>
    <property type="molecule type" value="Genomic_DNA"/>
</dbReference>
<dbReference type="InterPro" id="IPR053832">
    <property type="entry name" value="DUF6924"/>
</dbReference>
<name>A0A239N6A3_9NOCA</name>
<evidence type="ECO:0000313" key="2">
    <source>
        <dbReference type="EMBL" id="SNT50260.1"/>
    </source>
</evidence>
<keyword evidence="3" id="KW-1185">Reference proteome</keyword>
<feature type="domain" description="DUF6924" evidence="1">
    <location>
        <begin position="10"/>
        <end position="143"/>
    </location>
</feature>
<protein>
    <recommendedName>
        <fullName evidence="1">DUF6924 domain-containing protein</fullName>
    </recommendedName>
</protein>
<proteinExistence type="predicted"/>
<sequence>MSNALPPGQSLLVRTDFSNESTWQQVSTDVQAEQRLPDGARAQGFFTVVDNRAYERTTPEDLLALASAPVSYMFIVDELTITRPEHPVLVVRPGRTGSAEDEAIVSFRAVPRELASIENNLSIGNLDFSDYQPHLDNEGIYRGLPTPPRQRFVGIVELVEAAATNVSTTALARFHQTLIKNSATRQHQVTEVGDVRELHDGVRANDYSKVHELLGRDELLDVTEAGGPALTLHLNVTRGYWSAVLDPQTLVPRAAMLVQGALPDPEPRTTVATVRSWHTEGRFGVLDAPDLPGGCWVFFHCIVDVYGTSNFELREGQQVEVDFVASTSAGIPNPFRAVEVRLQS</sequence>
<accession>A0A239N6A3</accession>
<organism evidence="2 3">
    <name type="scientific">Rhodococcoides kyotonense</name>
    <dbReference type="NCBI Taxonomy" id="398843"/>
    <lineage>
        <taxon>Bacteria</taxon>
        <taxon>Bacillati</taxon>
        <taxon>Actinomycetota</taxon>
        <taxon>Actinomycetes</taxon>
        <taxon>Mycobacteriales</taxon>
        <taxon>Nocardiaceae</taxon>
        <taxon>Rhodococcoides</taxon>
    </lineage>
</organism>